<proteinExistence type="predicted"/>
<evidence type="ECO:0000256" key="1">
    <source>
        <dbReference type="SAM" id="MobiDB-lite"/>
    </source>
</evidence>
<accession>A0A9Q1EE57</accession>
<protein>
    <submittedName>
        <fullName evidence="2">Uncharacterized protein</fullName>
    </submittedName>
</protein>
<dbReference type="Proteomes" id="UP001152622">
    <property type="component" value="Chromosome 19"/>
</dbReference>
<sequence>MEISHRDGPKKPDAESPERSTFQAPGAGGVSSRRDARFARLIFSRDLLPRGGKKSARSSSAPASSPSRTLHRHRELRKPH</sequence>
<feature type="region of interest" description="Disordered" evidence="1">
    <location>
        <begin position="1"/>
        <end position="80"/>
    </location>
</feature>
<organism evidence="2 3">
    <name type="scientific">Synaphobranchus kaupii</name>
    <name type="common">Kaup's arrowtooth eel</name>
    <dbReference type="NCBI Taxonomy" id="118154"/>
    <lineage>
        <taxon>Eukaryota</taxon>
        <taxon>Metazoa</taxon>
        <taxon>Chordata</taxon>
        <taxon>Craniata</taxon>
        <taxon>Vertebrata</taxon>
        <taxon>Euteleostomi</taxon>
        <taxon>Actinopterygii</taxon>
        <taxon>Neopterygii</taxon>
        <taxon>Teleostei</taxon>
        <taxon>Anguilliformes</taxon>
        <taxon>Synaphobranchidae</taxon>
        <taxon>Synaphobranchus</taxon>
    </lineage>
</organism>
<evidence type="ECO:0000313" key="3">
    <source>
        <dbReference type="Proteomes" id="UP001152622"/>
    </source>
</evidence>
<feature type="compositionally biased region" description="Low complexity" evidence="1">
    <location>
        <begin position="57"/>
        <end position="68"/>
    </location>
</feature>
<comment type="caution">
    <text evidence="2">The sequence shown here is derived from an EMBL/GenBank/DDBJ whole genome shotgun (WGS) entry which is preliminary data.</text>
</comment>
<feature type="compositionally biased region" description="Basic and acidic residues" evidence="1">
    <location>
        <begin position="1"/>
        <end position="18"/>
    </location>
</feature>
<feature type="compositionally biased region" description="Basic residues" evidence="1">
    <location>
        <begin position="69"/>
        <end position="80"/>
    </location>
</feature>
<keyword evidence="3" id="KW-1185">Reference proteome</keyword>
<gene>
    <name evidence="2" type="ORF">SKAU_G00383530</name>
</gene>
<dbReference type="EMBL" id="JAINUF010000019">
    <property type="protein sequence ID" value="KAJ8337133.1"/>
    <property type="molecule type" value="Genomic_DNA"/>
</dbReference>
<dbReference type="AlphaFoldDB" id="A0A9Q1EE57"/>
<reference evidence="2" key="1">
    <citation type="journal article" date="2023" name="Science">
        <title>Genome structures resolve the early diversification of teleost fishes.</title>
        <authorList>
            <person name="Parey E."/>
            <person name="Louis A."/>
            <person name="Montfort J."/>
            <person name="Bouchez O."/>
            <person name="Roques C."/>
            <person name="Iampietro C."/>
            <person name="Lluch J."/>
            <person name="Castinel A."/>
            <person name="Donnadieu C."/>
            <person name="Desvignes T."/>
            <person name="Floi Bucao C."/>
            <person name="Jouanno E."/>
            <person name="Wen M."/>
            <person name="Mejri S."/>
            <person name="Dirks R."/>
            <person name="Jansen H."/>
            <person name="Henkel C."/>
            <person name="Chen W.J."/>
            <person name="Zahm M."/>
            <person name="Cabau C."/>
            <person name="Klopp C."/>
            <person name="Thompson A.W."/>
            <person name="Robinson-Rechavi M."/>
            <person name="Braasch I."/>
            <person name="Lecointre G."/>
            <person name="Bobe J."/>
            <person name="Postlethwait J.H."/>
            <person name="Berthelot C."/>
            <person name="Roest Crollius H."/>
            <person name="Guiguen Y."/>
        </authorList>
    </citation>
    <scope>NUCLEOTIDE SEQUENCE</scope>
    <source>
        <strain evidence="2">WJC10195</strain>
    </source>
</reference>
<evidence type="ECO:0000313" key="2">
    <source>
        <dbReference type="EMBL" id="KAJ8337133.1"/>
    </source>
</evidence>
<name>A0A9Q1EE57_SYNKA</name>